<proteinExistence type="inferred from homology"/>
<keyword evidence="6" id="KW-1185">Reference proteome</keyword>
<dbReference type="SUPFAM" id="SSF47616">
    <property type="entry name" value="GST C-terminal domain-like"/>
    <property type="match status" value="1"/>
</dbReference>
<evidence type="ECO:0000259" key="3">
    <source>
        <dbReference type="PROSITE" id="PS50404"/>
    </source>
</evidence>
<dbReference type="InterPro" id="IPR004045">
    <property type="entry name" value="Glutathione_S-Trfase_N"/>
</dbReference>
<dbReference type="InterPro" id="IPR036282">
    <property type="entry name" value="Glutathione-S-Trfase_C_sf"/>
</dbReference>
<feature type="domain" description="GST C-terminal" evidence="4">
    <location>
        <begin position="102"/>
        <end position="232"/>
    </location>
</feature>
<dbReference type="SFLD" id="SFLDG00358">
    <property type="entry name" value="Main_(cytGST)"/>
    <property type="match status" value="1"/>
</dbReference>
<gene>
    <name evidence="5" type="ORF">ODALV1_LOCUS11105</name>
</gene>
<organism evidence="5 6">
    <name type="scientific">Orchesella dallaii</name>
    <dbReference type="NCBI Taxonomy" id="48710"/>
    <lineage>
        <taxon>Eukaryota</taxon>
        <taxon>Metazoa</taxon>
        <taxon>Ecdysozoa</taxon>
        <taxon>Arthropoda</taxon>
        <taxon>Hexapoda</taxon>
        <taxon>Collembola</taxon>
        <taxon>Entomobryomorpha</taxon>
        <taxon>Entomobryoidea</taxon>
        <taxon>Orchesellidae</taxon>
        <taxon>Orchesellinae</taxon>
        <taxon>Orchesella</taxon>
    </lineage>
</organism>
<dbReference type="InterPro" id="IPR005442">
    <property type="entry name" value="GST_omega"/>
</dbReference>
<feature type="domain" description="GST N-terminal" evidence="3">
    <location>
        <begin position="18"/>
        <end position="97"/>
    </location>
</feature>
<comment type="caution">
    <text evidence="5">The sequence shown here is derived from an EMBL/GenBank/DDBJ whole genome shotgun (WGS) entry which is preliminary data.</text>
</comment>
<dbReference type="PRINTS" id="PR01625">
    <property type="entry name" value="GSTRNSFRASEO"/>
</dbReference>
<dbReference type="PANTHER" id="PTHR43968:SF6">
    <property type="entry name" value="GLUTATHIONE S-TRANSFERASE OMEGA"/>
    <property type="match status" value="1"/>
</dbReference>
<name>A0ABP1QGM0_9HEXA</name>
<dbReference type="Proteomes" id="UP001642540">
    <property type="component" value="Unassembled WGS sequence"/>
</dbReference>
<dbReference type="SUPFAM" id="SSF52833">
    <property type="entry name" value="Thioredoxin-like"/>
    <property type="match status" value="1"/>
</dbReference>
<evidence type="ECO:0000256" key="1">
    <source>
        <dbReference type="ARBA" id="ARBA00011067"/>
    </source>
</evidence>
<dbReference type="PROSITE" id="PS50405">
    <property type="entry name" value="GST_CTER"/>
    <property type="match status" value="1"/>
</dbReference>
<dbReference type="Gene3D" id="1.20.1050.10">
    <property type="match status" value="1"/>
</dbReference>
<dbReference type="Gene3D" id="3.40.30.10">
    <property type="entry name" value="Glutaredoxin"/>
    <property type="match status" value="1"/>
</dbReference>
<dbReference type="InterPro" id="IPR050983">
    <property type="entry name" value="GST_Omega/HSP26"/>
</dbReference>
<evidence type="ECO:0000259" key="4">
    <source>
        <dbReference type="PROSITE" id="PS50405"/>
    </source>
</evidence>
<comment type="similarity">
    <text evidence="1">Belongs to the GST superfamily. Omega family.</text>
</comment>
<evidence type="ECO:0000256" key="2">
    <source>
        <dbReference type="ARBA" id="ARBA00023002"/>
    </source>
</evidence>
<dbReference type="EMBL" id="CAXLJM020000033">
    <property type="protein sequence ID" value="CAL8102293.1"/>
    <property type="molecule type" value="Genomic_DNA"/>
</dbReference>
<evidence type="ECO:0008006" key="7">
    <source>
        <dbReference type="Google" id="ProtNLM"/>
    </source>
</evidence>
<dbReference type="InterPro" id="IPR010987">
    <property type="entry name" value="Glutathione-S-Trfase_C-like"/>
</dbReference>
<reference evidence="5 6" key="1">
    <citation type="submission" date="2024-08" db="EMBL/GenBank/DDBJ databases">
        <authorList>
            <person name="Cucini C."/>
            <person name="Frati F."/>
        </authorList>
    </citation>
    <scope>NUCLEOTIDE SEQUENCE [LARGE SCALE GENOMIC DNA]</scope>
</reference>
<dbReference type="PROSITE" id="PS50404">
    <property type="entry name" value="GST_NTER"/>
    <property type="match status" value="1"/>
</dbReference>
<accession>A0ABP1QGM0</accession>
<protein>
    <recommendedName>
        <fullName evidence="7">Pyrimidodiazepine synthase</fullName>
    </recommendedName>
</protein>
<dbReference type="InterPro" id="IPR040079">
    <property type="entry name" value="Glutathione_S-Trfase"/>
</dbReference>
<keyword evidence="2" id="KW-0560">Oxidoreductase</keyword>
<dbReference type="SFLD" id="SFLDS00019">
    <property type="entry name" value="Glutathione_Transferase_(cytos"/>
    <property type="match status" value="1"/>
</dbReference>
<evidence type="ECO:0000313" key="6">
    <source>
        <dbReference type="Proteomes" id="UP001642540"/>
    </source>
</evidence>
<sequence>MSTLHLAKGSVCPPLQDGKLRLYNMKFCPFAQRALLVAEAKGLSYDIVNCNLKDKADWLLERNPGGKVPILETNDGKVLYESLIISDYLDEVYAQRPLNSKDPYTKALDRILVERFSGVISFFYKIMFTIRDGELDLTKEHIESFVKALKPFEDELTKRSSVFFAGEQPGMLDYMIWPWIERIPIFKSKVPDLFDYDAAKKQNPHLEKWRQAMKKDAAVAKYLLSTEIHLQFVDSFLSGSPNYDL</sequence>
<dbReference type="InterPro" id="IPR036249">
    <property type="entry name" value="Thioredoxin-like_sf"/>
</dbReference>
<dbReference type="Pfam" id="PF13417">
    <property type="entry name" value="GST_N_3"/>
    <property type="match status" value="1"/>
</dbReference>
<evidence type="ECO:0000313" key="5">
    <source>
        <dbReference type="EMBL" id="CAL8102293.1"/>
    </source>
</evidence>
<dbReference type="Pfam" id="PF13410">
    <property type="entry name" value="GST_C_2"/>
    <property type="match status" value="1"/>
</dbReference>
<dbReference type="PANTHER" id="PTHR43968">
    <property type="match status" value="1"/>
</dbReference>